<keyword evidence="2" id="KW-1185">Reference proteome</keyword>
<dbReference type="EMBL" id="SMKA01000066">
    <property type="protein sequence ID" value="TDC29058.1"/>
    <property type="molecule type" value="Genomic_DNA"/>
</dbReference>
<reference evidence="1 2" key="1">
    <citation type="submission" date="2019-03" db="EMBL/GenBank/DDBJ databases">
        <title>Draft genome sequences of novel Actinobacteria.</title>
        <authorList>
            <person name="Sahin N."/>
            <person name="Ay H."/>
            <person name="Saygin H."/>
        </authorList>
    </citation>
    <scope>NUCLEOTIDE SEQUENCE [LARGE SCALE GENOMIC DNA]</scope>
    <source>
        <strain evidence="1 2">JCM 30547</strain>
    </source>
</reference>
<organism evidence="1 2">
    <name type="scientific">Kribbella albertanoniae</name>
    <dbReference type="NCBI Taxonomy" id="1266829"/>
    <lineage>
        <taxon>Bacteria</taxon>
        <taxon>Bacillati</taxon>
        <taxon>Actinomycetota</taxon>
        <taxon>Actinomycetes</taxon>
        <taxon>Propionibacteriales</taxon>
        <taxon>Kribbellaceae</taxon>
        <taxon>Kribbella</taxon>
    </lineage>
</organism>
<sequence>GVGEAELTGENTTKVYARYGIDLGAIRELRF</sequence>
<dbReference type="Proteomes" id="UP000295075">
    <property type="component" value="Unassembled WGS sequence"/>
</dbReference>
<dbReference type="AlphaFoldDB" id="A0A4R4Q265"/>
<evidence type="ECO:0000313" key="1">
    <source>
        <dbReference type="EMBL" id="TDC29058.1"/>
    </source>
</evidence>
<name>A0A4R4Q265_9ACTN</name>
<comment type="caution">
    <text evidence="1">The sequence shown here is derived from an EMBL/GenBank/DDBJ whole genome shotgun (WGS) entry which is preliminary data.</text>
</comment>
<evidence type="ECO:0000313" key="2">
    <source>
        <dbReference type="Proteomes" id="UP000295075"/>
    </source>
</evidence>
<feature type="non-terminal residue" evidence="1">
    <location>
        <position position="1"/>
    </location>
</feature>
<accession>A0A4R4Q265</accession>
<proteinExistence type="predicted"/>
<gene>
    <name evidence="1" type="ORF">E1261_16825</name>
</gene>
<protein>
    <submittedName>
        <fullName evidence="1">Adenylate cyclase</fullName>
    </submittedName>
</protein>